<accession>A0A8D1RVJ5</accession>
<evidence type="ECO:0000256" key="2">
    <source>
        <dbReference type="ARBA" id="ARBA00011245"/>
    </source>
</evidence>
<dbReference type="PROSITE" id="PS00203">
    <property type="entry name" value="METALLOTHIONEIN_VRT"/>
    <property type="match status" value="1"/>
</dbReference>
<dbReference type="Pfam" id="PF00131">
    <property type="entry name" value="Metallothio"/>
    <property type="match status" value="1"/>
</dbReference>
<proteinExistence type="inferred from homology"/>
<feature type="compositionally biased region" description="Gly residues" evidence="5">
    <location>
        <begin position="1"/>
        <end position="12"/>
    </location>
</feature>
<dbReference type="Gene3D" id="4.10.10.10">
    <property type="entry name" value="Metallothionein Isoform II"/>
    <property type="match status" value="1"/>
</dbReference>
<dbReference type="SUPFAM" id="SSF57868">
    <property type="entry name" value="Metallothionein"/>
    <property type="match status" value="1"/>
</dbReference>
<sequence>SSNTGQGEGSGRGPCSQRVAGAGRLAHGPGPPRTRHPRSARGPSLAEVLTLGGFWEPWPRGPCAQPSAPHGPPVTQRGACAGGARPGRAFALTPASSRYKGGPPRAPPQRARSTSSPSFLQRSPHASLYLSSPWIPTAPAPLVRRSGPGLTVDGKAREAISDSPLNVQGGSCTCAGSCKCKDCKCTSCKKSCCSCCPVGCAKCAQGCICKGASDKCSCCA</sequence>
<dbReference type="InterPro" id="IPR000006">
    <property type="entry name" value="Metalthion_vert"/>
</dbReference>
<dbReference type="PRINTS" id="PR00860">
    <property type="entry name" value="MTVERTEBRATE"/>
</dbReference>
<comment type="similarity">
    <text evidence="1">Belongs to the metallothionein superfamily. Type 1 family.</text>
</comment>
<evidence type="ECO:0000256" key="1">
    <source>
        <dbReference type="ARBA" id="ARBA00007283"/>
    </source>
</evidence>
<evidence type="ECO:0000313" key="6">
    <source>
        <dbReference type="Ensembl" id="ENSSSCP00055041217.1"/>
    </source>
</evidence>
<organism evidence="6 7">
    <name type="scientific">Sus scrofa</name>
    <name type="common">Pig</name>
    <dbReference type="NCBI Taxonomy" id="9823"/>
    <lineage>
        <taxon>Eukaryota</taxon>
        <taxon>Metazoa</taxon>
        <taxon>Chordata</taxon>
        <taxon>Craniata</taxon>
        <taxon>Vertebrata</taxon>
        <taxon>Euteleostomi</taxon>
        <taxon>Mammalia</taxon>
        <taxon>Eutheria</taxon>
        <taxon>Laurasiatheria</taxon>
        <taxon>Artiodactyla</taxon>
        <taxon>Suina</taxon>
        <taxon>Suidae</taxon>
        <taxon>Sus</taxon>
    </lineage>
</organism>
<keyword evidence="4" id="KW-0480">Metal-thiolate cluster</keyword>
<dbReference type="InterPro" id="IPR023587">
    <property type="entry name" value="Metalthion_dom_sf_vert"/>
</dbReference>
<protein>
    <recommendedName>
        <fullName evidence="8">Metallothionein</fullName>
    </recommendedName>
</protein>
<evidence type="ECO:0000256" key="3">
    <source>
        <dbReference type="ARBA" id="ARBA00022723"/>
    </source>
</evidence>
<evidence type="ECO:0008006" key="8">
    <source>
        <dbReference type="Google" id="ProtNLM"/>
    </source>
</evidence>
<evidence type="ECO:0000256" key="4">
    <source>
        <dbReference type="ARBA" id="ARBA00022851"/>
    </source>
</evidence>
<comment type="subunit">
    <text evidence="2">Monomer.</text>
</comment>
<dbReference type="FunFam" id="4.10.10.10:FF:000001">
    <property type="entry name" value="Metallothionein"/>
    <property type="match status" value="1"/>
</dbReference>
<dbReference type="InterPro" id="IPR018064">
    <property type="entry name" value="Metalthion_vert_metal_BS"/>
</dbReference>
<dbReference type="GO" id="GO:0046872">
    <property type="term" value="F:metal ion binding"/>
    <property type="evidence" value="ECO:0007669"/>
    <property type="project" value="UniProtKB-KW"/>
</dbReference>
<feature type="region of interest" description="Disordered" evidence="5">
    <location>
        <begin position="1"/>
        <end position="120"/>
    </location>
</feature>
<evidence type="ECO:0000256" key="5">
    <source>
        <dbReference type="SAM" id="MobiDB-lite"/>
    </source>
</evidence>
<dbReference type="PANTHER" id="PTHR23299">
    <property type="entry name" value="METALLOTHIONEIN"/>
    <property type="match status" value="1"/>
</dbReference>
<dbReference type="InterPro" id="IPR017854">
    <property type="entry name" value="Metalthion_dom_sf"/>
</dbReference>
<feature type="compositionally biased region" description="Low complexity" evidence="5">
    <location>
        <begin position="108"/>
        <end position="118"/>
    </location>
</feature>
<keyword evidence="3" id="KW-0479">Metal-binding</keyword>
<reference evidence="6" key="1">
    <citation type="submission" date="2025-08" db="UniProtKB">
        <authorList>
            <consortium name="Ensembl"/>
        </authorList>
    </citation>
    <scope>IDENTIFICATION</scope>
</reference>
<evidence type="ECO:0000313" key="7">
    <source>
        <dbReference type="Proteomes" id="UP000694724"/>
    </source>
</evidence>
<dbReference type="PANTHER" id="PTHR23299:SF22">
    <property type="entry name" value="METALLOTHIONEIN-1G"/>
    <property type="match status" value="1"/>
</dbReference>
<dbReference type="AlphaFoldDB" id="A0A8D1RVJ5"/>
<dbReference type="Ensembl" id="ENSSSCT00055051574.1">
    <property type="protein sequence ID" value="ENSSSCP00055041217.1"/>
    <property type="gene ID" value="ENSSSCG00055026118.1"/>
</dbReference>
<dbReference type="Proteomes" id="UP000694724">
    <property type="component" value="Unplaced"/>
</dbReference>
<name>A0A8D1RVJ5_PIG</name>